<feature type="transmembrane region" description="Helical" evidence="8">
    <location>
        <begin position="232"/>
        <end position="253"/>
    </location>
</feature>
<keyword evidence="6 8" id="KW-1133">Transmembrane helix</keyword>
<proteinExistence type="inferred from homology"/>
<comment type="subcellular location">
    <subcellularLocation>
        <location evidence="1 8">Cell membrane</location>
        <topology evidence="1 8">Multi-pass membrane protein</topology>
    </subcellularLocation>
</comment>
<feature type="domain" description="ABC transmembrane type-1" evidence="9">
    <location>
        <begin position="64"/>
        <end position="254"/>
    </location>
</feature>
<dbReference type="Gene3D" id="1.10.3720.10">
    <property type="entry name" value="MetI-like"/>
    <property type="match status" value="1"/>
</dbReference>
<dbReference type="EMBL" id="LKET01000068">
    <property type="protein sequence ID" value="KPU42346.1"/>
    <property type="molecule type" value="Genomic_DNA"/>
</dbReference>
<reference evidence="10 11" key="1">
    <citation type="submission" date="2015-09" db="EMBL/GenBank/DDBJ databases">
        <title>Genome sequence of Oxobacter pfennigii DSM 3222.</title>
        <authorList>
            <person name="Poehlein A."/>
            <person name="Bengelsdorf F.R."/>
            <person name="Schiel-Bengelsdorf B."/>
            <person name="Duerre P."/>
            <person name="Daniel R."/>
        </authorList>
    </citation>
    <scope>NUCLEOTIDE SEQUENCE [LARGE SCALE GENOMIC DNA]</scope>
    <source>
        <strain evidence="10 11">DSM 3222</strain>
    </source>
</reference>
<comment type="similarity">
    <text evidence="2">Belongs to the binding-protein-dependent transport system permease family. CysTW subfamily.</text>
</comment>
<evidence type="ECO:0000259" key="9">
    <source>
        <dbReference type="PROSITE" id="PS50928"/>
    </source>
</evidence>
<evidence type="ECO:0000313" key="11">
    <source>
        <dbReference type="Proteomes" id="UP000050326"/>
    </source>
</evidence>
<dbReference type="InterPro" id="IPR000515">
    <property type="entry name" value="MetI-like"/>
</dbReference>
<dbReference type="InterPro" id="IPR051789">
    <property type="entry name" value="Bact_Polyamine_Transport"/>
</dbReference>
<dbReference type="PROSITE" id="PS50928">
    <property type="entry name" value="ABC_TM1"/>
    <property type="match status" value="1"/>
</dbReference>
<evidence type="ECO:0000256" key="3">
    <source>
        <dbReference type="ARBA" id="ARBA00022448"/>
    </source>
</evidence>
<gene>
    <name evidence="10" type="primary">ydcV</name>
    <name evidence="10" type="ORF">OXPF_41310</name>
</gene>
<dbReference type="CDD" id="cd06261">
    <property type="entry name" value="TM_PBP2"/>
    <property type="match status" value="1"/>
</dbReference>
<keyword evidence="11" id="KW-1185">Reference proteome</keyword>
<keyword evidence="5 8" id="KW-0812">Transmembrane</keyword>
<dbReference type="GO" id="GO:0005886">
    <property type="term" value="C:plasma membrane"/>
    <property type="evidence" value="ECO:0007669"/>
    <property type="project" value="UniProtKB-SubCell"/>
</dbReference>
<dbReference type="Proteomes" id="UP000050326">
    <property type="component" value="Unassembled WGS sequence"/>
</dbReference>
<dbReference type="PANTHER" id="PTHR43848">
    <property type="entry name" value="PUTRESCINE TRANSPORT SYSTEM PERMEASE PROTEIN POTI"/>
    <property type="match status" value="1"/>
</dbReference>
<keyword evidence="3 8" id="KW-0813">Transport</keyword>
<dbReference type="STRING" id="36849.OXPF_41310"/>
<evidence type="ECO:0000256" key="6">
    <source>
        <dbReference type="ARBA" id="ARBA00022989"/>
    </source>
</evidence>
<keyword evidence="7 8" id="KW-0472">Membrane</keyword>
<evidence type="ECO:0000256" key="5">
    <source>
        <dbReference type="ARBA" id="ARBA00022692"/>
    </source>
</evidence>
<feature type="transmembrane region" description="Helical" evidence="8">
    <location>
        <begin position="63"/>
        <end position="90"/>
    </location>
</feature>
<evidence type="ECO:0000256" key="4">
    <source>
        <dbReference type="ARBA" id="ARBA00022475"/>
    </source>
</evidence>
<feature type="transmembrane region" description="Helical" evidence="8">
    <location>
        <begin position="102"/>
        <end position="123"/>
    </location>
</feature>
<keyword evidence="4" id="KW-1003">Cell membrane</keyword>
<sequence length="263" mass="29058">MKQNKLTKSTFSIYAAFVYIILYMPIVVLIIFSFNDSTINAVWQGFTLKWYVGLFDNKEVLEAMWNTIVIGVISSLISTMIGTLAAVGMYKYNFKGKTVLDGMLYVPIIIPEIVMGIALLMFFSQFKAIFPLGTLTLILAHITFSISYVVVVVRARLEGFDRSLEEAAMDLGANQLETFVKVTLPIIMPGIVAGALLAFTLSVDDVIISFFVSGPGSTTLPLKIFSMVRFGVTPEINALSTIMLVVTLTIAVLSEKIRMKFSK</sequence>
<dbReference type="PATRIC" id="fig|36849.3.peg.4367"/>
<evidence type="ECO:0000256" key="2">
    <source>
        <dbReference type="ARBA" id="ARBA00007069"/>
    </source>
</evidence>
<evidence type="ECO:0000256" key="1">
    <source>
        <dbReference type="ARBA" id="ARBA00004651"/>
    </source>
</evidence>
<evidence type="ECO:0000256" key="8">
    <source>
        <dbReference type="RuleBase" id="RU363032"/>
    </source>
</evidence>
<evidence type="ECO:0000256" key="7">
    <source>
        <dbReference type="ARBA" id="ARBA00023136"/>
    </source>
</evidence>
<feature type="transmembrane region" description="Helical" evidence="8">
    <location>
        <begin position="129"/>
        <end position="153"/>
    </location>
</feature>
<dbReference type="Pfam" id="PF00528">
    <property type="entry name" value="BPD_transp_1"/>
    <property type="match status" value="1"/>
</dbReference>
<dbReference type="AlphaFoldDB" id="A0A0P9ABB3"/>
<comment type="caution">
    <text evidence="10">The sequence shown here is derived from an EMBL/GenBank/DDBJ whole genome shotgun (WGS) entry which is preliminary data.</text>
</comment>
<dbReference type="SUPFAM" id="SSF161098">
    <property type="entry name" value="MetI-like"/>
    <property type="match status" value="1"/>
</dbReference>
<accession>A0A0P9ABB3</accession>
<protein>
    <submittedName>
        <fullName evidence="10">Inner membrane ABC transporter permease protein YdcV</fullName>
    </submittedName>
</protein>
<evidence type="ECO:0000313" key="10">
    <source>
        <dbReference type="EMBL" id="KPU42346.1"/>
    </source>
</evidence>
<name>A0A0P9ABB3_9CLOT</name>
<feature type="transmembrane region" description="Helical" evidence="8">
    <location>
        <begin position="12"/>
        <end position="34"/>
    </location>
</feature>
<dbReference type="InterPro" id="IPR035906">
    <property type="entry name" value="MetI-like_sf"/>
</dbReference>
<dbReference type="PANTHER" id="PTHR43848:SF2">
    <property type="entry name" value="PUTRESCINE TRANSPORT SYSTEM PERMEASE PROTEIN POTI"/>
    <property type="match status" value="1"/>
</dbReference>
<dbReference type="GO" id="GO:0055085">
    <property type="term" value="P:transmembrane transport"/>
    <property type="evidence" value="ECO:0007669"/>
    <property type="project" value="InterPro"/>
</dbReference>
<organism evidence="10 11">
    <name type="scientific">Oxobacter pfennigii</name>
    <dbReference type="NCBI Taxonomy" id="36849"/>
    <lineage>
        <taxon>Bacteria</taxon>
        <taxon>Bacillati</taxon>
        <taxon>Bacillota</taxon>
        <taxon>Clostridia</taxon>
        <taxon>Eubacteriales</taxon>
        <taxon>Clostridiaceae</taxon>
        <taxon>Oxobacter</taxon>
    </lineage>
</organism>